<dbReference type="Pfam" id="PF13860">
    <property type="entry name" value="FlgD_ig"/>
    <property type="match status" value="1"/>
</dbReference>
<name>A0A3B0Z6N3_9ZZZZ</name>
<keyword evidence="5" id="KW-0282">Flagellum</keyword>
<keyword evidence="5" id="KW-0966">Cell projection</keyword>
<dbReference type="GO" id="GO:0044781">
    <property type="term" value="P:bacterial-type flagellum organization"/>
    <property type="evidence" value="ECO:0007669"/>
    <property type="project" value="UniProtKB-KW"/>
</dbReference>
<dbReference type="InterPro" id="IPR005648">
    <property type="entry name" value="FlgD"/>
</dbReference>
<accession>A0A3B0Z6N3</accession>
<dbReference type="Gene3D" id="2.30.30.910">
    <property type="match status" value="1"/>
</dbReference>
<evidence type="ECO:0000313" key="5">
    <source>
        <dbReference type="EMBL" id="VAW87201.1"/>
    </source>
</evidence>
<dbReference type="InterPro" id="IPR025965">
    <property type="entry name" value="FlgD/Vpr_Ig-like"/>
</dbReference>
<evidence type="ECO:0000259" key="3">
    <source>
        <dbReference type="Pfam" id="PF13860"/>
    </source>
</evidence>
<evidence type="ECO:0000256" key="1">
    <source>
        <dbReference type="ARBA" id="ARBA00022795"/>
    </source>
</evidence>
<proteinExistence type="predicted"/>
<feature type="domain" description="FlgD Tudor-like" evidence="4">
    <location>
        <begin position="84"/>
        <end position="219"/>
    </location>
</feature>
<sequence>MDNVTNSNAYLEGLGLGANPKAEKPASKSDEFLTLMLAQIQNQDPLKPMDNGEFLTQLAQIETAGGIADLQQSTNDVVNALQSSQALQASSMVGRSVVVPSDVSNLSNGRLGGSVAVVDAADRVEVKIYSESGSLVKTIDLGALPKGIADFSWDGKDENGNSLPDGQYEMKSTAWYSSGVTEALPTMANARVESVTIGGGSQGIALNLDGLGSWRMADVLQIHQ</sequence>
<reference evidence="5" key="1">
    <citation type="submission" date="2018-06" db="EMBL/GenBank/DDBJ databases">
        <authorList>
            <person name="Zhirakovskaya E."/>
        </authorList>
    </citation>
    <scope>NUCLEOTIDE SEQUENCE</scope>
</reference>
<dbReference type="Pfam" id="PF13861">
    <property type="entry name" value="FLgD_tudor"/>
    <property type="match status" value="1"/>
</dbReference>
<feature type="region of interest" description="Disordered" evidence="2">
    <location>
        <begin position="1"/>
        <end position="27"/>
    </location>
</feature>
<feature type="domain" description="FlgD/Vpr Ig-like" evidence="3">
    <location>
        <begin position="110"/>
        <end position="176"/>
    </location>
</feature>
<evidence type="ECO:0000256" key="2">
    <source>
        <dbReference type="SAM" id="MobiDB-lite"/>
    </source>
</evidence>
<keyword evidence="5" id="KW-0969">Cilium</keyword>
<dbReference type="EMBL" id="UOFP01000173">
    <property type="protein sequence ID" value="VAW87201.1"/>
    <property type="molecule type" value="Genomic_DNA"/>
</dbReference>
<dbReference type="InterPro" id="IPR025963">
    <property type="entry name" value="FLgD_Tudor"/>
</dbReference>
<keyword evidence="1" id="KW-1005">Bacterial flagellum biogenesis</keyword>
<dbReference type="Pfam" id="PF03963">
    <property type="entry name" value="FlgD"/>
    <property type="match status" value="1"/>
</dbReference>
<organism evidence="5">
    <name type="scientific">hydrothermal vent metagenome</name>
    <dbReference type="NCBI Taxonomy" id="652676"/>
    <lineage>
        <taxon>unclassified sequences</taxon>
        <taxon>metagenomes</taxon>
        <taxon>ecological metagenomes</taxon>
    </lineage>
</organism>
<gene>
    <name evidence="5" type="ORF">MNBD_GAMMA18-17</name>
</gene>
<evidence type="ECO:0000259" key="4">
    <source>
        <dbReference type="Pfam" id="PF13861"/>
    </source>
</evidence>
<dbReference type="AlphaFoldDB" id="A0A3B0Z6N3"/>
<protein>
    <submittedName>
        <fullName evidence="5">Flagellar basal-body rod modification protein FlgD</fullName>
    </submittedName>
</protein>
<dbReference type="Gene3D" id="2.60.40.4070">
    <property type="match status" value="1"/>
</dbReference>